<name>A0A830D625_9LAMI</name>
<dbReference type="GO" id="GO:0016829">
    <property type="term" value="F:lyase activity"/>
    <property type="evidence" value="ECO:0007669"/>
    <property type="project" value="UniProtKB-KW"/>
</dbReference>
<accession>A0A830D625</accession>
<evidence type="ECO:0000313" key="3">
    <source>
        <dbReference type="Proteomes" id="UP000653305"/>
    </source>
</evidence>
<feature type="non-terminal residue" evidence="2">
    <location>
        <position position="120"/>
    </location>
</feature>
<feature type="compositionally biased region" description="Basic residues" evidence="1">
    <location>
        <begin position="39"/>
        <end position="57"/>
    </location>
</feature>
<feature type="region of interest" description="Disordered" evidence="1">
    <location>
        <begin position="38"/>
        <end position="120"/>
    </location>
</feature>
<gene>
    <name evidence="2" type="ORF">PHJA_002751300</name>
</gene>
<organism evidence="2 3">
    <name type="scientific">Phtheirospermum japonicum</name>
    <dbReference type="NCBI Taxonomy" id="374723"/>
    <lineage>
        <taxon>Eukaryota</taxon>
        <taxon>Viridiplantae</taxon>
        <taxon>Streptophyta</taxon>
        <taxon>Embryophyta</taxon>
        <taxon>Tracheophyta</taxon>
        <taxon>Spermatophyta</taxon>
        <taxon>Magnoliopsida</taxon>
        <taxon>eudicotyledons</taxon>
        <taxon>Gunneridae</taxon>
        <taxon>Pentapetalae</taxon>
        <taxon>asterids</taxon>
        <taxon>lamiids</taxon>
        <taxon>Lamiales</taxon>
        <taxon>Orobanchaceae</taxon>
        <taxon>Orobanchaceae incertae sedis</taxon>
        <taxon>Phtheirospermum</taxon>
    </lineage>
</organism>
<dbReference type="EMBL" id="BMAC01001155">
    <property type="protein sequence ID" value="GFQ06073.1"/>
    <property type="molecule type" value="Genomic_DNA"/>
</dbReference>
<evidence type="ECO:0000256" key="1">
    <source>
        <dbReference type="SAM" id="MobiDB-lite"/>
    </source>
</evidence>
<comment type="caution">
    <text evidence="2">The sequence shown here is derived from an EMBL/GenBank/DDBJ whole genome shotgun (WGS) entry which is preliminary data.</text>
</comment>
<dbReference type="AlphaFoldDB" id="A0A830D625"/>
<protein>
    <submittedName>
        <fullName evidence="2">Phenylalanine ammonia-lyase</fullName>
    </submittedName>
</protein>
<evidence type="ECO:0000313" key="2">
    <source>
        <dbReference type="EMBL" id="GFQ06073.1"/>
    </source>
</evidence>
<keyword evidence="2" id="KW-0456">Lyase</keyword>
<feature type="compositionally biased region" description="Basic residues" evidence="1">
    <location>
        <begin position="99"/>
        <end position="108"/>
    </location>
</feature>
<keyword evidence="3" id="KW-1185">Reference proteome</keyword>
<dbReference type="Proteomes" id="UP000653305">
    <property type="component" value="Unassembled WGS sequence"/>
</dbReference>
<sequence length="120" mass="14527">RLRRPRTLILHRRAPYGSAQLQSRWPRQRALQCRASFQARRRQRRLHRAPAQRRPRTRQWDSPVRGHVRRFCRGHERKSRIHRPPHPQAEAPTGPDRGRRYHGTHSRRQLSFISHPKILV</sequence>
<proteinExistence type="predicted"/>
<feature type="non-terminal residue" evidence="2">
    <location>
        <position position="1"/>
    </location>
</feature>
<feature type="compositionally biased region" description="Basic residues" evidence="1">
    <location>
        <begin position="66"/>
        <end position="85"/>
    </location>
</feature>
<reference evidence="2" key="1">
    <citation type="submission" date="2020-07" db="EMBL/GenBank/DDBJ databases">
        <title>Ethylene signaling mediates host invasion by parasitic plants.</title>
        <authorList>
            <person name="Yoshida S."/>
        </authorList>
    </citation>
    <scope>NUCLEOTIDE SEQUENCE</scope>
    <source>
        <strain evidence="2">Okayama</strain>
    </source>
</reference>